<keyword evidence="4 9" id="KW-0812">Transmembrane</keyword>
<gene>
    <name evidence="12" type="ORF">EPA93_10755</name>
</gene>
<evidence type="ECO:0000256" key="6">
    <source>
        <dbReference type="ARBA" id="ARBA00022840"/>
    </source>
</evidence>
<dbReference type="InterPro" id="IPR011527">
    <property type="entry name" value="ABC1_TM_dom"/>
</dbReference>
<keyword evidence="3" id="KW-1003">Cell membrane</keyword>
<dbReference type="OrthoDB" id="9806127at2"/>
<evidence type="ECO:0000256" key="4">
    <source>
        <dbReference type="ARBA" id="ARBA00022692"/>
    </source>
</evidence>
<dbReference type="GO" id="GO:0015421">
    <property type="term" value="F:ABC-type oligopeptide transporter activity"/>
    <property type="evidence" value="ECO:0007669"/>
    <property type="project" value="TreeGrafter"/>
</dbReference>
<dbReference type="Pfam" id="PF00005">
    <property type="entry name" value="ABC_tran"/>
    <property type="match status" value="1"/>
</dbReference>
<dbReference type="FunFam" id="3.40.50.300:FF:000221">
    <property type="entry name" value="Multidrug ABC transporter ATP-binding protein"/>
    <property type="match status" value="1"/>
</dbReference>
<keyword evidence="2" id="KW-0813">Transport</keyword>
<keyword evidence="5" id="KW-0547">Nucleotide-binding</keyword>
<dbReference type="GO" id="GO:0005886">
    <property type="term" value="C:plasma membrane"/>
    <property type="evidence" value="ECO:0007669"/>
    <property type="project" value="UniProtKB-SubCell"/>
</dbReference>
<evidence type="ECO:0000259" key="11">
    <source>
        <dbReference type="PROSITE" id="PS50929"/>
    </source>
</evidence>
<keyword evidence="8 9" id="KW-0472">Membrane</keyword>
<dbReference type="InterPro" id="IPR003593">
    <property type="entry name" value="AAA+_ATPase"/>
</dbReference>
<reference evidence="12 13" key="1">
    <citation type="submission" date="2019-01" db="EMBL/GenBank/DDBJ databases">
        <title>Ktedonosporobacter rubrisoli SCAWS-G2.</title>
        <authorList>
            <person name="Huang Y."/>
            <person name="Yan B."/>
        </authorList>
    </citation>
    <scope>NUCLEOTIDE SEQUENCE [LARGE SCALE GENOMIC DNA]</scope>
    <source>
        <strain evidence="12 13">SCAWS-G2</strain>
    </source>
</reference>
<dbReference type="KEGG" id="kbs:EPA93_10755"/>
<dbReference type="InterPro" id="IPR003439">
    <property type="entry name" value="ABC_transporter-like_ATP-bd"/>
</dbReference>
<evidence type="ECO:0000259" key="10">
    <source>
        <dbReference type="PROSITE" id="PS50893"/>
    </source>
</evidence>
<accession>A0A4P6JMK1</accession>
<dbReference type="PANTHER" id="PTHR43394">
    <property type="entry name" value="ATP-DEPENDENT PERMEASE MDL1, MITOCHONDRIAL"/>
    <property type="match status" value="1"/>
</dbReference>
<dbReference type="InterPro" id="IPR017871">
    <property type="entry name" value="ABC_transporter-like_CS"/>
</dbReference>
<protein>
    <submittedName>
        <fullName evidence="12">ABC transporter ATP-binding protein</fullName>
    </submittedName>
</protein>
<feature type="domain" description="ABC transmembrane type-1" evidence="11">
    <location>
        <begin position="51"/>
        <end position="343"/>
    </location>
</feature>
<organism evidence="12 13">
    <name type="scientific">Ktedonosporobacter rubrisoli</name>
    <dbReference type="NCBI Taxonomy" id="2509675"/>
    <lineage>
        <taxon>Bacteria</taxon>
        <taxon>Bacillati</taxon>
        <taxon>Chloroflexota</taxon>
        <taxon>Ktedonobacteria</taxon>
        <taxon>Ktedonobacterales</taxon>
        <taxon>Ktedonosporobacteraceae</taxon>
        <taxon>Ktedonosporobacter</taxon>
    </lineage>
</organism>
<comment type="subcellular location">
    <subcellularLocation>
        <location evidence="1">Cell membrane</location>
        <topology evidence="1">Multi-pass membrane protein</topology>
    </subcellularLocation>
</comment>
<evidence type="ECO:0000313" key="13">
    <source>
        <dbReference type="Proteomes" id="UP000290365"/>
    </source>
</evidence>
<feature type="transmembrane region" description="Helical" evidence="9">
    <location>
        <begin position="49"/>
        <end position="70"/>
    </location>
</feature>
<dbReference type="GO" id="GO:0016887">
    <property type="term" value="F:ATP hydrolysis activity"/>
    <property type="evidence" value="ECO:0007669"/>
    <property type="project" value="InterPro"/>
</dbReference>
<dbReference type="SMART" id="SM00382">
    <property type="entry name" value="AAA"/>
    <property type="match status" value="1"/>
</dbReference>
<dbReference type="AlphaFoldDB" id="A0A4P6JMK1"/>
<dbReference type="InterPro" id="IPR027417">
    <property type="entry name" value="P-loop_NTPase"/>
</dbReference>
<feature type="transmembrane region" description="Helical" evidence="9">
    <location>
        <begin position="196"/>
        <end position="218"/>
    </location>
</feature>
<keyword evidence="7 9" id="KW-1133">Transmembrane helix</keyword>
<evidence type="ECO:0000313" key="12">
    <source>
        <dbReference type="EMBL" id="QBD76464.1"/>
    </source>
</evidence>
<sequence length="624" mass="71250">MYISPFKQEREDEAHSLKEQIRKWWRNLHGAVVGSARVFRLVWGTSPKLTIGMALVTILQALLPASTIYVNKLLLDTVEHAIVRHSEIALAIRTIIILAIVQLLLNLGGSLLSTLMNIFQQALQDRTSNHVQYLLIQHANTLDMAFFERSESYDKLHEVQREALYRPVNMISSTFGLIRSLGTFFSMVALLVQLRWFLAVLALLAPVPAFISDARYGWKGFKLARSQSPLRRMMYYLVNLLTIDDYHKEIKIFSLGDFFVARFKDLAQRFMQESQQLVTRRYLAGFFWGMLTTLTSSGTFLYVALEAIYAHISIGDLTLYTQAANSVQSNFQNVLSGLSSMYENNLYLSTLFEVLEMKQEIPVPAQPRPLERPFTQGIEFRNVTFRYEGKEEPALNNVSFKLKAGETLAIVGRNGAGKTTLVKLLTRLYDPQEGQILVNGHDIREYDPEDLRSEIGVIFQDFVHYQLNVQENIGVGRLEFIEDRVRTTQAAEKSGATEVVAKLPHGFDTVLGRWFEEGHQLSGGEWQKVALARGFMRDSQLLILDEPTAALDAKAEYDLFVRMRELTLNRTAIFISHRFSTVRQADHILVIERGHLIEQGSHEDLMTLDGRYAELFNLQALPYR</sequence>
<evidence type="ECO:0000256" key="5">
    <source>
        <dbReference type="ARBA" id="ARBA00022741"/>
    </source>
</evidence>
<evidence type="ECO:0000256" key="9">
    <source>
        <dbReference type="SAM" id="Phobius"/>
    </source>
</evidence>
<dbReference type="EMBL" id="CP035758">
    <property type="protein sequence ID" value="QBD76464.1"/>
    <property type="molecule type" value="Genomic_DNA"/>
</dbReference>
<evidence type="ECO:0000256" key="8">
    <source>
        <dbReference type="ARBA" id="ARBA00023136"/>
    </source>
</evidence>
<dbReference type="PANTHER" id="PTHR43394:SF1">
    <property type="entry name" value="ATP-BINDING CASSETTE SUB-FAMILY B MEMBER 10, MITOCHONDRIAL"/>
    <property type="match status" value="1"/>
</dbReference>
<evidence type="ECO:0000256" key="1">
    <source>
        <dbReference type="ARBA" id="ARBA00004651"/>
    </source>
</evidence>
<feature type="domain" description="ABC transporter" evidence="10">
    <location>
        <begin position="378"/>
        <end position="618"/>
    </location>
</feature>
<dbReference type="Proteomes" id="UP000290365">
    <property type="component" value="Chromosome"/>
</dbReference>
<dbReference type="Gene3D" id="3.40.50.300">
    <property type="entry name" value="P-loop containing nucleotide triphosphate hydrolases"/>
    <property type="match status" value="1"/>
</dbReference>
<dbReference type="RefSeq" id="WP_129887273.1">
    <property type="nucleotide sequence ID" value="NZ_CP035758.1"/>
</dbReference>
<proteinExistence type="predicted"/>
<evidence type="ECO:0000256" key="2">
    <source>
        <dbReference type="ARBA" id="ARBA00022448"/>
    </source>
</evidence>
<dbReference type="GO" id="GO:0005524">
    <property type="term" value="F:ATP binding"/>
    <property type="evidence" value="ECO:0007669"/>
    <property type="project" value="UniProtKB-KW"/>
</dbReference>
<name>A0A4P6JMK1_KTERU</name>
<feature type="transmembrane region" description="Helical" evidence="9">
    <location>
        <begin position="90"/>
        <end position="112"/>
    </location>
</feature>
<evidence type="ECO:0000256" key="3">
    <source>
        <dbReference type="ARBA" id="ARBA00022475"/>
    </source>
</evidence>
<keyword evidence="6 12" id="KW-0067">ATP-binding</keyword>
<feature type="transmembrane region" description="Helical" evidence="9">
    <location>
        <begin position="170"/>
        <end position="190"/>
    </location>
</feature>
<keyword evidence="13" id="KW-1185">Reference proteome</keyword>
<feature type="transmembrane region" description="Helical" evidence="9">
    <location>
        <begin position="282"/>
        <end position="305"/>
    </location>
</feature>
<dbReference type="InterPro" id="IPR039421">
    <property type="entry name" value="Type_1_exporter"/>
</dbReference>
<dbReference type="PROSITE" id="PS50929">
    <property type="entry name" value="ABC_TM1F"/>
    <property type="match status" value="1"/>
</dbReference>
<dbReference type="SUPFAM" id="SSF90123">
    <property type="entry name" value="ABC transporter transmembrane region"/>
    <property type="match status" value="1"/>
</dbReference>
<dbReference type="Gene3D" id="1.20.1560.10">
    <property type="entry name" value="ABC transporter type 1, transmembrane domain"/>
    <property type="match status" value="1"/>
</dbReference>
<dbReference type="InterPro" id="IPR036640">
    <property type="entry name" value="ABC1_TM_sf"/>
</dbReference>
<dbReference type="PROSITE" id="PS00211">
    <property type="entry name" value="ABC_TRANSPORTER_1"/>
    <property type="match status" value="1"/>
</dbReference>
<dbReference type="SUPFAM" id="SSF52540">
    <property type="entry name" value="P-loop containing nucleoside triphosphate hydrolases"/>
    <property type="match status" value="1"/>
</dbReference>
<evidence type="ECO:0000256" key="7">
    <source>
        <dbReference type="ARBA" id="ARBA00022989"/>
    </source>
</evidence>
<dbReference type="PROSITE" id="PS50893">
    <property type="entry name" value="ABC_TRANSPORTER_2"/>
    <property type="match status" value="1"/>
</dbReference>